<accession>A0A2L0EQJ7</accession>
<organism evidence="1 2">
    <name type="scientific">Sorangium cellulosum</name>
    <name type="common">Polyangium cellulosum</name>
    <dbReference type="NCBI Taxonomy" id="56"/>
    <lineage>
        <taxon>Bacteria</taxon>
        <taxon>Pseudomonadati</taxon>
        <taxon>Myxococcota</taxon>
        <taxon>Polyangia</taxon>
        <taxon>Polyangiales</taxon>
        <taxon>Polyangiaceae</taxon>
        <taxon>Sorangium</taxon>
    </lineage>
</organism>
<gene>
    <name evidence="1" type="ORF">SOCE26_029650</name>
</gene>
<dbReference type="Proteomes" id="UP000238348">
    <property type="component" value="Chromosome"/>
</dbReference>
<proteinExistence type="predicted"/>
<name>A0A2L0EQJ7_SORCE</name>
<evidence type="ECO:0000313" key="1">
    <source>
        <dbReference type="EMBL" id="AUX41545.1"/>
    </source>
</evidence>
<evidence type="ECO:0000313" key="2">
    <source>
        <dbReference type="Proteomes" id="UP000238348"/>
    </source>
</evidence>
<sequence>MGVPCMPVRPMCIVIGQELHGALGTLVPPGLPFAPSDVTLWVSGMPTYYGVGDPPVANVIICGERAVQRGADTKYFRLHLVAGGLVPPNVVVGPIYDLGYMAFVFAVGASKPVWGPTTVKVGPQKGSGKSIAVIGIPYVPFNPFNQLICSDPCDWPGGAALQMPSSVFAGMSLADYLLCCVSIMADMLLSFILNVLFGGLEFIGKYRGEELIKGLIKKLGPTLGKFLGKGMALGFELAFRKFRNHAWKVIGKPAARYLGRMLSKAGEEGLKKLASTGMGSLSPDDFLGFGNDPPAWAR</sequence>
<dbReference type="AlphaFoldDB" id="A0A2L0EQJ7"/>
<reference evidence="1 2" key="1">
    <citation type="submission" date="2015-09" db="EMBL/GenBank/DDBJ databases">
        <title>Sorangium comparison.</title>
        <authorList>
            <person name="Zaburannyi N."/>
            <person name="Bunk B."/>
            <person name="Overmann J."/>
            <person name="Mueller R."/>
        </authorList>
    </citation>
    <scope>NUCLEOTIDE SEQUENCE [LARGE SCALE GENOMIC DNA]</scope>
    <source>
        <strain evidence="1 2">So ce26</strain>
    </source>
</reference>
<dbReference type="RefSeq" id="WP_159396922.1">
    <property type="nucleotide sequence ID" value="NZ_CP012673.1"/>
</dbReference>
<dbReference type="EMBL" id="CP012673">
    <property type="protein sequence ID" value="AUX41545.1"/>
    <property type="molecule type" value="Genomic_DNA"/>
</dbReference>
<protein>
    <submittedName>
        <fullName evidence="1">Uncharacterized protein</fullName>
    </submittedName>
</protein>